<dbReference type="CDD" id="cd00109">
    <property type="entry name" value="Kunitz-type"/>
    <property type="match status" value="1"/>
</dbReference>
<dbReference type="AlphaFoldDB" id="A0A8D8CNG3"/>
<dbReference type="InterPro" id="IPR002223">
    <property type="entry name" value="Kunitz_BPTI"/>
</dbReference>
<feature type="domain" description="BPTI/Kunitz inhibitor" evidence="4">
    <location>
        <begin position="1"/>
        <end position="57"/>
    </location>
</feature>
<dbReference type="InterPro" id="IPR050098">
    <property type="entry name" value="TFPI/VKTCI-like"/>
</dbReference>
<keyword evidence="2" id="KW-0722">Serine protease inhibitor</keyword>
<dbReference type="EMBL" id="HBUE01133291">
    <property type="protein sequence ID" value="CAG6497589.1"/>
    <property type="molecule type" value="Transcribed_RNA"/>
</dbReference>
<feature type="transmembrane region" description="Helical" evidence="3">
    <location>
        <begin position="73"/>
        <end position="98"/>
    </location>
</feature>
<dbReference type="GO" id="GO:0004867">
    <property type="term" value="F:serine-type endopeptidase inhibitor activity"/>
    <property type="evidence" value="ECO:0007669"/>
    <property type="project" value="UniProtKB-KW"/>
</dbReference>
<keyword evidence="3" id="KW-1133">Transmembrane helix</keyword>
<keyword evidence="1" id="KW-0646">Protease inhibitor</keyword>
<name>A0A8D8CNG3_CULPI</name>
<organism evidence="5">
    <name type="scientific">Culex pipiens</name>
    <name type="common">House mosquito</name>
    <dbReference type="NCBI Taxonomy" id="7175"/>
    <lineage>
        <taxon>Eukaryota</taxon>
        <taxon>Metazoa</taxon>
        <taxon>Ecdysozoa</taxon>
        <taxon>Arthropoda</taxon>
        <taxon>Hexapoda</taxon>
        <taxon>Insecta</taxon>
        <taxon>Pterygota</taxon>
        <taxon>Neoptera</taxon>
        <taxon>Endopterygota</taxon>
        <taxon>Diptera</taxon>
        <taxon>Nematocera</taxon>
        <taxon>Culicoidea</taxon>
        <taxon>Culicidae</taxon>
        <taxon>Culicinae</taxon>
        <taxon>Culicini</taxon>
        <taxon>Culex</taxon>
        <taxon>Culex</taxon>
    </lineage>
</organism>
<evidence type="ECO:0000256" key="3">
    <source>
        <dbReference type="SAM" id="Phobius"/>
    </source>
</evidence>
<keyword evidence="3" id="KW-0812">Transmembrane</keyword>
<accession>A0A8D8CNG3</accession>
<dbReference type="PROSITE" id="PS50279">
    <property type="entry name" value="BPTI_KUNITZ_2"/>
    <property type="match status" value="1"/>
</dbReference>
<proteinExistence type="predicted"/>
<dbReference type="PANTHER" id="PTHR10083">
    <property type="entry name" value="KUNITZ-TYPE PROTEASE INHIBITOR-RELATED"/>
    <property type="match status" value="1"/>
</dbReference>
<evidence type="ECO:0000256" key="2">
    <source>
        <dbReference type="ARBA" id="ARBA00022900"/>
    </source>
</evidence>
<keyword evidence="3" id="KW-0472">Membrane</keyword>
<dbReference type="Gene3D" id="4.10.410.10">
    <property type="entry name" value="Pancreatic trypsin inhibitor Kunitz domain"/>
    <property type="match status" value="1"/>
</dbReference>
<evidence type="ECO:0000313" key="5">
    <source>
        <dbReference type="EMBL" id="CAG6497589.1"/>
    </source>
</evidence>
<dbReference type="SUPFAM" id="SSF57362">
    <property type="entry name" value="BPTI-like"/>
    <property type="match status" value="1"/>
</dbReference>
<dbReference type="SMART" id="SM00131">
    <property type="entry name" value="KU"/>
    <property type="match status" value="1"/>
</dbReference>
<reference evidence="5" key="1">
    <citation type="submission" date="2021-05" db="EMBL/GenBank/DDBJ databases">
        <authorList>
            <person name="Alioto T."/>
            <person name="Alioto T."/>
            <person name="Gomez Garrido J."/>
        </authorList>
    </citation>
    <scope>NUCLEOTIDE SEQUENCE</scope>
</reference>
<dbReference type="InterPro" id="IPR036880">
    <property type="entry name" value="Kunitz_BPTI_sf"/>
</dbReference>
<protein>
    <submittedName>
        <fullName evidence="5">WAP four-disulfide core domain protein 8</fullName>
    </submittedName>
</protein>
<sequence length="112" mass="12863">MLPPQVGNCVDGERPHYRKRWYYDPERETCFAFLYSGCTAGSNRNNFVSYDECREFCEDIECKSVRRLFGEGCWVFCFAIVISFHVSPSTFALSFSLITSSTHSMRDGVSVL</sequence>
<evidence type="ECO:0000259" key="4">
    <source>
        <dbReference type="PROSITE" id="PS50279"/>
    </source>
</evidence>
<dbReference type="Pfam" id="PF00014">
    <property type="entry name" value="Kunitz_BPTI"/>
    <property type="match status" value="1"/>
</dbReference>
<evidence type="ECO:0000256" key="1">
    <source>
        <dbReference type="ARBA" id="ARBA00022690"/>
    </source>
</evidence>